<dbReference type="InParanoid" id="E3J3L8"/>
<dbReference type="AlphaFoldDB" id="E3J3L8"/>
<name>E3J3L8_PSEI1</name>
<dbReference type="RefSeq" id="WP_013422476.1">
    <property type="nucleotide sequence ID" value="NC_014666.1"/>
</dbReference>
<dbReference type="HOGENOM" id="CLU_1523012_0_0_11"/>
<gene>
    <name evidence="1" type="ordered locus">FraEuI1c_1283</name>
</gene>
<dbReference type="Proteomes" id="UP000002484">
    <property type="component" value="Chromosome"/>
</dbReference>
<dbReference type="EMBL" id="CP002299">
    <property type="protein sequence ID" value="ADP79355.1"/>
    <property type="molecule type" value="Genomic_DNA"/>
</dbReference>
<dbReference type="OrthoDB" id="3212435at2"/>
<accession>E3J3L8</accession>
<reference evidence="1 2" key="1">
    <citation type="submission" date="2010-10" db="EMBL/GenBank/DDBJ databases">
        <title>Complete sequence of Frankia sp. EuI1c.</title>
        <authorList>
            <consortium name="US DOE Joint Genome Institute"/>
            <person name="Lucas S."/>
            <person name="Copeland A."/>
            <person name="Lapidus A."/>
            <person name="Cheng J.-F."/>
            <person name="Bruce D."/>
            <person name="Goodwin L."/>
            <person name="Pitluck S."/>
            <person name="Chertkov O."/>
            <person name="Detter J.C."/>
            <person name="Han C."/>
            <person name="Tapia R."/>
            <person name="Land M."/>
            <person name="Hauser L."/>
            <person name="Jeffries C."/>
            <person name="Kyrpides N."/>
            <person name="Ivanova N."/>
            <person name="Mikhailova N."/>
            <person name="Beauchemin N."/>
            <person name="Sen A."/>
            <person name="Sur S.A."/>
            <person name="Gtari M."/>
            <person name="Wall L."/>
            <person name="Tisa L."/>
            <person name="Woyke T."/>
        </authorList>
    </citation>
    <scope>NUCLEOTIDE SEQUENCE [LARGE SCALE GENOMIC DNA]</scope>
    <source>
        <strain evidence="2">DSM 45817 / CECT 9037 / EuI1c</strain>
    </source>
</reference>
<proteinExistence type="predicted"/>
<evidence type="ECO:0000313" key="2">
    <source>
        <dbReference type="Proteomes" id="UP000002484"/>
    </source>
</evidence>
<evidence type="ECO:0000313" key="1">
    <source>
        <dbReference type="EMBL" id="ADP79355.1"/>
    </source>
</evidence>
<organism evidence="1 2">
    <name type="scientific">Pseudofrankia inefficax (strain DSM 45817 / CECT 9037 / DDB 130130 / EuI1c)</name>
    <name type="common">Frankia inefficax</name>
    <dbReference type="NCBI Taxonomy" id="298654"/>
    <lineage>
        <taxon>Bacteria</taxon>
        <taxon>Bacillati</taxon>
        <taxon>Actinomycetota</taxon>
        <taxon>Actinomycetes</taxon>
        <taxon>Frankiales</taxon>
        <taxon>Frankiaceae</taxon>
        <taxon>Pseudofrankia</taxon>
    </lineage>
</organism>
<protein>
    <submittedName>
        <fullName evidence="1">Uncharacterized protein</fullName>
    </submittedName>
</protein>
<keyword evidence="2" id="KW-1185">Reference proteome</keyword>
<dbReference type="KEGG" id="fri:FraEuI1c_1283"/>
<sequence length="176" mass="18135">MGMPAVSVSLGDGLEALFVPALPLNLPATTAGLLLGRPVAVEQTRPGLEMARRSAAVVASGFEFVEIHAGELTRVAVSMGRSSSVASVVICPPGVSPARTALAVAVAGVLRGHRGDGHAVVTCAVCPPLGVGRSAIPHEVAVRVGDRVEIRHVWEIVSWPQIPIWLATLSPRPIAA</sequence>